<dbReference type="KEGG" id="mmas:MYMAC_001359"/>
<name>A0A250JPG9_9BACT</name>
<organism evidence="1 2">
    <name type="scientific">Corallococcus macrosporus DSM 14697</name>
    <dbReference type="NCBI Taxonomy" id="1189310"/>
    <lineage>
        <taxon>Bacteria</taxon>
        <taxon>Pseudomonadati</taxon>
        <taxon>Myxococcota</taxon>
        <taxon>Myxococcia</taxon>
        <taxon>Myxococcales</taxon>
        <taxon>Cystobacterineae</taxon>
        <taxon>Myxococcaceae</taxon>
        <taxon>Corallococcus</taxon>
    </lineage>
</organism>
<dbReference type="EMBL" id="CP022203">
    <property type="protein sequence ID" value="ATB45774.1"/>
    <property type="molecule type" value="Genomic_DNA"/>
</dbReference>
<reference evidence="1 2" key="1">
    <citation type="submission" date="2017-06" db="EMBL/GenBank/DDBJ databases">
        <title>Sequencing and comparative analysis of myxobacterial genomes.</title>
        <authorList>
            <person name="Rupp O."/>
            <person name="Goesmann A."/>
            <person name="Sogaard-Andersen L."/>
        </authorList>
    </citation>
    <scope>NUCLEOTIDE SEQUENCE [LARGE SCALE GENOMIC DNA]</scope>
    <source>
        <strain evidence="1 2">DSM 14697</strain>
    </source>
</reference>
<evidence type="ECO:0000313" key="1">
    <source>
        <dbReference type="EMBL" id="ATB45774.1"/>
    </source>
</evidence>
<dbReference type="RefSeq" id="WP_013935491.1">
    <property type="nucleotide sequence ID" value="NZ_CP022203.1"/>
</dbReference>
<evidence type="ECO:0000313" key="2">
    <source>
        <dbReference type="Proteomes" id="UP000217343"/>
    </source>
</evidence>
<keyword evidence="2" id="KW-1185">Reference proteome</keyword>
<dbReference type="OrthoDB" id="5520384at2"/>
<dbReference type="Proteomes" id="UP000217343">
    <property type="component" value="Chromosome"/>
</dbReference>
<accession>A0A250JPG9</accession>
<proteinExistence type="predicted"/>
<evidence type="ECO:0008006" key="3">
    <source>
        <dbReference type="Google" id="ProtNLM"/>
    </source>
</evidence>
<gene>
    <name evidence="1" type="ORF">MYMAC_001359</name>
</gene>
<dbReference type="AlphaFoldDB" id="A0A250JPG9"/>
<sequence length="165" mass="17469">MTHFASRRGSALAITLIALTVLLLLVVGAITFTGRNQSAAVSKTRSDRVEACAETARRYLLSRLKVFGTGAVPVTSISLEQVLQDDQVVADSSTMRTAHMGDTESAPTAAVLATSSFSSGKDQVSDAANTLREGTAGGSYYRVVVMCDEPGGRQAETEFVFRFGI</sequence>
<protein>
    <recommendedName>
        <fullName evidence="3">Pilus assembly protein PilX</fullName>
    </recommendedName>
</protein>